<comment type="caution">
    <text evidence="4">The sequence shown here is derived from an EMBL/GenBank/DDBJ whole genome shotgun (WGS) entry which is preliminary data.</text>
</comment>
<dbReference type="EC" id="2.7.7.65" evidence="1"/>
<sequence>MDPAELSRDDAEQALIAQRLLALHEASPKLLALFDNHDVLRFANEAFCQSFDVQPDGCITWLDMMRRNLASGRGSKVNAPEPETWLAGAASRRGKQPFRAFEADLIDGRWIWMTETVDEQGWMLCSASDITALKIEGRALRQERDRALRAAQTDPMTGISNRAHVLQQMQEQLSRVQIGAGQLAVALLDLDHFKRINDTLGHGAGDAVICDFARQLQASSRRVDACGRMGGEEFVLLLVDVSAEQAQAVVERLLARTRQASPLAEQPSLHYTASAGLTLARPGDTIAELCHRADEALYQAKAAGRDRWQWAD</sequence>
<dbReference type="GO" id="GO:0052621">
    <property type="term" value="F:diguanylate cyclase activity"/>
    <property type="evidence" value="ECO:0007669"/>
    <property type="project" value="UniProtKB-EC"/>
</dbReference>
<dbReference type="SUPFAM" id="SSF55073">
    <property type="entry name" value="Nucleotide cyclase"/>
    <property type="match status" value="1"/>
</dbReference>
<dbReference type="Proteomes" id="UP000235916">
    <property type="component" value="Unassembled WGS sequence"/>
</dbReference>
<dbReference type="AlphaFoldDB" id="A0A2N8KYM8"/>
<dbReference type="SMART" id="SM00267">
    <property type="entry name" value="GGDEF"/>
    <property type="match status" value="1"/>
</dbReference>
<dbReference type="EMBL" id="POSP01000003">
    <property type="protein sequence ID" value="PND38558.1"/>
    <property type="molecule type" value="Genomic_DNA"/>
</dbReference>
<keyword evidence="5" id="KW-1185">Reference proteome</keyword>
<dbReference type="InterPro" id="IPR000160">
    <property type="entry name" value="GGDEF_dom"/>
</dbReference>
<name>A0A2N8KYM8_9BURK</name>
<dbReference type="InterPro" id="IPR043128">
    <property type="entry name" value="Rev_trsase/Diguanyl_cyclase"/>
</dbReference>
<feature type="domain" description="GGDEF" evidence="3">
    <location>
        <begin position="181"/>
        <end position="312"/>
    </location>
</feature>
<dbReference type="Gene3D" id="3.30.70.270">
    <property type="match status" value="1"/>
</dbReference>
<dbReference type="RefSeq" id="WP_102768476.1">
    <property type="nucleotide sequence ID" value="NZ_POSP01000003.1"/>
</dbReference>
<dbReference type="InterPro" id="IPR029787">
    <property type="entry name" value="Nucleotide_cyclase"/>
</dbReference>
<comment type="catalytic activity">
    <reaction evidence="2">
        <text>2 GTP = 3',3'-c-di-GMP + 2 diphosphate</text>
        <dbReference type="Rhea" id="RHEA:24898"/>
        <dbReference type="ChEBI" id="CHEBI:33019"/>
        <dbReference type="ChEBI" id="CHEBI:37565"/>
        <dbReference type="ChEBI" id="CHEBI:58805"/>
        <dbReference type="EC" id="2.7.7.65"/>
    </reaction>
</comment>
<dbReference type="InterPro" id="IPR050469">
    <property type="entry name" value="Diguanylate_Cyclase"/>
</dbReference>
<dbReference type="GO" id="GO:0005886">
    <property type="term" value="C:plasma membrane"/>
    <property type="evidence" value="ECO:0007669"/>
    <property type="project" value="TreeGrafter"/>
</dbReference>
<evidence type="ECO:0000256" key="2">
    <source>
        <dbReference type="ARBA" id="ARBA00034247"/>
    </source>
</evidence>
<reference evidence="4 5" key="1">
    <citation type="submission" date="2018-01" db="EMBL/GenBank/DDBJ databases">
        <title>Draft genome sequence of Paucibacter aquatile CR182 isolated from freshwater of the Nakdong River.</title>
        <authorList>
            <person name="Choi A."/>
            <person name="Chung E.J."/>
        </authorList>
    </citation>
    <scope>NUCLEOTIDE SEQUENCE [LARGE SCALE GENOMIC DNA]</scope>
    <source>
        <strain evidence="4 5">CR182</strain>
    </source>
</reference>
<organism evidence="4 5">
    <name type="scientific">Kinneretia aquatilis</name>
    <dbReference type="NCBI Taxonomy" id="2070761"/>
    <lineage>
        <taxon>Bacteria</taxon>
        <taxon>Pseudomonadati</taxon>
        <taxon>Pseudomonadota</taxon>
        <taxon>Betaproteobacteria</taxon>
        <taxon>Burkholderiales</taxon>
        <taxon>Sphaerotilaceae</taxon>
        <taxon>Roseateles</taxon>
    </lineage>
</organism>
<evidence type="ECO:0000256" key="1">
    <source>
        <dbReference type="ARBA" id="ARBA00012528"/>
    </source>
</evidence>
<evidence type="ECO:0000259" key="3">
    <source>
        <dbReference type="PROSITE" id="PS50887"/>
    </source>
</evidence>
<proteinExistence type="predicted"/>
<accession>A0A2N8KYM8</accession>
<evidence type="ECO:0000313" key="4">
    <source>
        <dbReference type="EMBL" id="PND38558.1"/>
    </source>
</evidence>
<dbReference type="PROSITE" id="PS50887">
    <property type="entry name" value="GGDEF"/>
    <property type="match status" value="1"/>
</dbReference>
<dbReference type="PANTHER" id="PTHR45138:SF9">
    <property type="entry name" value="DIGUANYLATE CYCLASE DGCM-RELATED"/>
    <property type="match status" value="1"/>
</dbReference>
<gene>
    <name evidence="4" type="ORF">C1O66_14180</name>
</gene>
<dbReference type="PANTHER" id="PTHR45138">
    <property type="entry name" value="REGULATORY COMPONENTS OF SENSORY TRANSDUCTION SYSTEM"/>
    <property type="match status" value="1"/>
</dbReference>
<dbReference type="FunFam" id="3.30.70.270:FF:000001">
    <property type="entry name" value="Diguanylate cyclase domain protein"/>
    <property type="match status" value="1"/>
</dbReference>
<protein>
    <recommendedName>
        <fullName evidence="1">diguanylate cyclase</fullName>
        <ecNumber evidence="1">2.7.7.65</ecNumber>
    </recommendedName>
</protein>
<dbReference type="CDD" id="cd01949">
    <property type="entry name" value="GGDEF"/>
    <property type="match status" value="1"/>
</dbReference>
<dbReference type="Pfam" id="PF00990">
    <property type="entry name" value="GGDEF"/>
    <property type="match status" value="1"/>
</dbReference>
<dbReference type="NCBIfam" id="TIGR00254">
    <property type="entry name" value="GGDEF"/>
    <property type="match status" value="1"/>
</dbReference>
<dbReference type="GO" id="GO:1902201">
    <property type="term" value="P:negative regulation of bacterial-type flagellum-dependent cell motility"/>
    <property type="evidence" value="ECO:0007669"/>
    <property type="project" value="TreeGrafter"/>
</dbReference>
<dbReference type="OrthoDB" id="9813903at2"/>
<evidence type="ECO:0000313" key="5">
    <source>
        <dbReference type="Proteomes" id="UP000235916"/>
    </source>
</evidence>
<dbReference type="GO" id="GO:0043709">
    <property type="term" value="P:cell adhesion involved in single-species biofilm formation"/>
    <property type="evidence" value="ECO:0007669"/>
    <property type="project" value="TreeGrafter"/>
</dbReference>